<accession>A0ABU8YMC2</accession>
<gene>
    <name evidence="1" type="ORF">WMG39_11730</name>
</gene>
<evidence type="ECO:0000313" key="1">
    <source>
        <dbReference type="EMBL" id="MEK0185510.1"/>
    </source>
</evidence>
<keyword evidence="2" id="KW-1185">Reference proteome</keyword>
<name>A0ABU8YMC2_9CYAN</name>
<dbReference type="InterPro" id="IPR014951">
    <property type="entry name" value="DUF1822"/>
</dbReference>
<dbReference type="Pfam" id="PF08852">
    <property type="entry name" value="DUF1822"/>
    <property type="match status" value="1"/>
</dbReference>
<evidence type="ECO:0000313" key="2">
    <source>
        <dbReference type="Proteomes" id="UP001384579"/>
    </source>
</evidence>
<protein>
    <submittedName>
        <fullName evidence="1">DUF1822 family protein</fullName>
    </submittedName>
</protein>
<organism evidence="1 2">
    <name type="scientific">Microcoleus anatoxicus PTRS2</name>
    <dbReference type="NCBI Taxonomy" id="2705321"/>
    <lineage>
        <taxon>Bacteria</taxon>
        <taxon>Bacillati</taxon>
        <taxon>Cyanobacteriota</taxon>
        <taxon>Cyanophyceae</taxon>
        <taxon>Oscillatoriophycideae</taxon>
        <taxon>Oscillatoriales</taxon>
        <taxon>Microcoleaceae</taxon>
        <taxon>Microcoleus</taxon>
        <taxon>Microcoleus anatoxicus</taxon>
    </lineage>
</organism>
<dbReference type="Proteomes" id="UP001384579">
    <property type="component" value="Unassembled WGS sequence"/>
</dbReference>
<dbReference type="EMBL" id="JBBLXS010000125">
    <property type="protein sequence ID" value="MEK0185510.1"/>
    <property type="molecule type" value="Genomic_DNA"/>
</dbReference>
<sequence length="393" mass="44327">MTLTLAQLSLACPDQLWLEFSEIEQKTALPVTQDYSYEAAHHRAFLNRLTLAVLSPEFSAASETSVQLASSENLWEFVTGFALNLGKSRLVIIPSETIDTDEFSVPQEWVDIPALAADYYLAVQVNLEDGWLRVWGFSTHRKLKTEGRYDAGDRTYCLDSEDIFENLNTLWVSQQLCPAEKAEIQPLPTLSHNQVERFIGDLGKPSLYSPRLKMPFARWGALLAVEDFREQLYNRRIGKEFALQKVVNLSQSIYSKLWLFLDELVEVYGVNLLAARGGSRGEKNEGDRPAQARGRMIDLGIQLVRHPVALIVYFNPESNNKWNILLQLRPGGGQTYLPPEVQMIVLDAGEVFLEARSRSADNRIQLEFSGEPGERFSVKVALGDASIVEDFVI</sequence>
<comment type="caution">
    <text evidence="1">The sequence shown here is derived from an EMBL/GenBank/DDBJ whole genome shotgun (WGS) entry which is preliminary data.</text>
</comment>
<reference evidence="1 2" key="1">
    <citation type="journal article" date="2020" name="Harmful Algae">
        <title>Molecular and morphological characterization of a novel dihydroanatoxin-a producing Microcoleus species (cyanobacteria) from the Russian River, California, USA.</title>
        <authorList>
            <person name="Conklin K.Y."/>
            <person name="Stancheva R."/>
            <person name="Otten T.G."/>
            <person name="Fadness R."/>
            <person name="Boyer G.L."/>
            <person name="Read B."/>
            <person name="Zhang X."/>
            <person name="Sheath R.G."/>
        </authorList>
    </citation>
    <scope>NUCLEOTIDE SEQUENCE [LARGE SCALE GENOMIC DNA]</scope>
    <source>
        <strain evidence="1 2">PTRS2</strain>
    </source>
</reference>
<dbReference type="RefSeq" id="WP_340518550.1">
    <property type="nucleotide sequence ID" value="NZ_JBBLXS010000125.1"/>
</dbReference>
<proteinExistence type="predicted"/>